<evidence type="ECO:0000256" key="5">
    <source>
        <dbReference type="ARBA" id="ARBA00022971"/>
    </source>
</evidence>
<evidence type="ECO:0000259" key="6">
    <source>
        <dbReference type="Pfam" id="PF10502"/>
    </source>
</evidence>
<proteinExistence type="inferred from homology"/>
<evidence type="ECO:0000256" key="2">
    <source>
        <dbReference type="ARBA" id="ARBA00005849"/>
    </source>
</evidence>
<protein>
    <recommendedName>
        <fullName evidence="6">Peptidase S26 domain-containing protein</fullName>
    </recommendedName>
</protein>
<organism evidence="7 8">
    <name type="scientific">Sphaerotilus microaerophilus</name>
    <dbReference type="NCBI Taxonomy" id="2914710"/>
    <lineage>
        <taxon>Bacteria</taxon>
        <taxon>Pseudomonadati</taxon>
        <taxon>Pseudomonadota</taxon>
        <taxon>Betaproteobacteria</taxon>
        <taxon>Burkholderiales</taxon>
        <taxon>Sphaerotilaceae</taxon>
        <taxon>Sphaerotilus</taxon>
    </lineage>
</organism>
<sequence length="182" mass="19851">MNGAMRRLLRLRAWLAPLGAHRRALTALLLIWVLAALRLFIDPSPRLPLLFNVTPSLPHHLVWLRQDGTALRRGDLVVYRFEGDAAADRPGLRGQPFFKVLRGLPGDVVTVSGLSVALNGEPMGMAKSRSFDGRALHPIAAGVIPPGHFYVQGTGPDSFDSRYKESGLVRADQVLGTAVVLF</sequence>
<dbReference type="EMBL" id="AP025730">
    <property type="protein sequence ID" value="BDI06312.1"/>
    <property type="molecule type" value="Genomic_DNA"/>
</dbReference>
<evidence type="ECO:0000256" key="1">
    <source>
        <dbReference type="ARBA" id="ARBA00004418"/>
    </source>
</evidence>
<dbReference type="Proteomes" id="UP001057498">
    <property type="component" value="Chromosome"/>
</dbReference>
<gene>
    <name evidence="7" type="ORF">CATMQ487_32820</name>
</gene>
<dbReference type="SUPFAM" id="SSF51306">
    <property type="entry name" value="LexA/Signal peptidase"/>
    <property type="match status" value="1"/>
</dbReference>
<keyword evidence="8" id="KW-1185">Reference proteome</keyword>
<keyword evidence="3" id="KW-0732">Signal</keyword>
<reference evidence="7" key="1">
    <citation type="submission" date="2022-04" db="EMBL/GenBank/DDBJ databases">
        <title>Whole genome sequence of Sphaerotilus sp. FB-5.</title>
        <authorList>
            <person name="Takeda M."/>
            <person name="Narihara S."/>
            <person name="Akimoto M."/>
            <person name="Akimoto R."/>
            <person name="Nishiyashiki S."/>
            <person name="Murakami T."/>
        </authorList>
    </citation>
    <scope>NUCLEOTIDE SEQUENCE</scope>
    <source>
        <strain evidence="7">FB-5</strain>
    </source>
</reference>
<dbReference type="InterPro" id="IPR014139">
    <property type="entry name" value="Peptidase_S26C_TraF"/>
</dbReference>
<comment type="similarity">
    <text evidence="2">Belongs to the peptidase S26C family.</text>
</comment>
<accession>A0ABN6PRS7</accession>
<comment type="subcellular location">
    <subcellularLocation>
        <location evidence="1">Periplasm</location>
    </subcellularLocation>
</comment>
<keyword evidence="5" id="KW-0184">Conjugation</keyword>
<dbReference type="NCBIfam" id="TIGR02771">
    <property type="entry name" value="TraF_Ti"/>
    <property type="match status" value="1"/>
</dbReference>
<evidence type="ECO:0000313" key="8">
    <source>
        <dbReference type="Proteomes" id="UP001057498"/>
    </source>
</evidence>
<dbReference type="InterPro" id="IPR019533">
    <property type="entry name" value="Peptidase_S26"/>
</dbReference>
<dbReference type="InterPro" id="IPR036286">
    <property type="entry name" value="LexA/Signal_pep-like_sf"/>
</dbReference>
<name>A0ABN6PRS7_9BURK</name>
<dbReference type="Pfam" id="PF10502">
    <property type="entry name" value="Peptidase_S26"/>
    <property type="match status" value="1"/>
</dbReference>
<keyword evidence="4" id="KW-0574">Periplasm</keyword>
<evidence type="ECO:0000313" key="7">
    <source>
        <dbReference type="EMBL" id="BDI06312.1"/>
    </source>
</evidence>
<feature type="domain" description="Peptidase S26" evidence="6">
    <location>
        <begin position="27"/>
        <end position="180"/>
    </location>
</feature>
<evidence type="ECO:0000256" key="3">
    <source>
        <dbReference type="ARBA" id="ARBA00022729"/>
    </source>
</evidence>
<dbReference type="Gene3D" id="2.10.109.10">
    <property type="entry name" value="Umud Fragment, subunit A"/>
    <property type="match status" value="1"/>
</dbReference>
<evidence type="ECO:0000256" key="4">
    <source>
        <dbReference type="ARBA" id="ARBA00022764"/>
    </source>
</evidence>